<evidence type="ECO:0000313" key="3">
    <source>
        <dbReference type="Proteomes" id="UP000231553"/>
    </source>
</evidence>
<dbReference type="Proteomes" id="UP000231553">
    <property type="component" value="Unassembled WGS sequence"/>
</dbReference>
<proteinExistence type="predicted"/>
<gene>
    <name evidence="2" type="ORF">CVM52_07740</name>
</gene>
<evidence type="ECO:0000259" key="1">
    <source>
        <dbReference type="Pfam" id="PF14452"/>
    </source>
</evidence>
<sequence length="132" mass="14403">MTSPQNGGKPPDIEHGLDHLKAAKHDLTLAHQAEHRTEDEIRKAEHEIEGALAHHETEIIVNSRPREIPGKIAGFEQVVQLAFPGGTADQNTVYSMTYRHAAAHPHAGELGPGGKVKVRKGTVFNVTRTVRS</sequence>
<name>A0A2M8J3B2_9RHOB</name>
<organism evidence="2 3">
    <name type="scientific">Pseudooceanicola lipolyticus</name>
    <dbReference type="NCBI Taxonomy" id="2029104"/>
    <lineage>
        <taxon>Bacteria</taxon>
        <taxon>Pseudomonadati</taxon>
        <taxon>Pseudomonadota</taxon>
        <taxon>Alphaproteobacteria</taxon>
        <taxon>Rhodobacterales</taxon>
        <taxon>Paracoccaceae</taxon>
        <taxon>Pseudooceanicola</taxon>
    </lineage>
</organism>
<dbReference type="AlphaFoldDB" id="A0A2M8J3B2"/>
<dbReference type="Pfam" id="PF14452">
    <property type="entry name" value="Multi_ubiq"/>
    <property type="match status" value="1"/>
</dbReference>
<dbReference type="EMBL" id="PGTB01000018">
    <property type="protein sequence ID" value="PJE37253.1"/>
    <property type="molecule type" value="Genomic_DNA"/>
</dbReference>
<dbReference type="RefSeq" id="WP_100161934.1">
    <property type="nucleotide sequence ID" value="NZ_PGTB01000018.1"/>
</dbReference>
<dbReference type="OrthoDB" id="512401at2"/>
<protein>
    <recommendedName>
        <fullName evidence="1">Multi-ubiquitin domain-containing protein</fullName>
    </recommendedName>
</protein>
<evidence type="ECO:0000313" key="2">
    <source>
        <dbReference type="EMBL" id="PJE37253.1"/>
    </source>
</evidence>
<comment type="caution">
    <text evidence="2">The sequence shown here is derived from an EMBL/GenBank/DDBJ whole genome shotgun (WGS) entry which is preliminary data.</text>
</comment>
<keyword evidence="3" id="KW-1185">Reference proteome</keyword>
<accession>A0A2M8J3B2</accession>
<feature type="domain" description="Multi-ubiquitin" evidence="1">
    <location>
        <begin position="58"/>
        <end position="129"/>
    </location>
</feature>
<dbReference type="InterPro" id="IPR027802">
    <property type="entry name" value="Multi-ubiquitin_dom"/>
</dbReference>
<reference evidence="2 3" key="1">
    <citation type="journal article" date="2018" name="Int. J. Syst. Evol. Microbiol.">
        <title>Pseudooceanicola lipolyticus sp. nov., a marine alphaproteobacterium, reclassification of Oceanicola flagellatus as Pseudooceanicola flagellatus comb. nov. and emended description of the genus Pseudooceanicola.</title>
        <authorList>
            <person name="Huang M.-M."/>
            <person name="Guo L.-L."/>
            <person name="Wu Y.-H."/>
            <person name="Lai Q.-L."/>
            <person name="Shao Z.-Z."/>
            <person name="Wang C.-S."/>
            <person name="Wu M."/>
            <person name="Xu X.-W."/>
        </authorList>
    </citation>
    <scope>NUCLEOTIDE SEQUENCE [LARGE SCALE GENOMIC DNA]</scope>
    <source>
        <strain evidence="2 3">157</strain>
    </source>
</reference>